<protein>
    <submittedName>
        <fullName evidence="4">DNA helicase</fullName>
    </submittedName>
</protein>
<keyword evidence="5" id="KW-1185">Reference proteome</keyword>
<dbReference type="GO" id="GO:1990077">
    <property type="term" value="C:primosome complex"/>
    <property type="evidence" value="ECO:0007669"/>
    <property type="project" value="UniProtKB-KW"/>
</dbReference>
<dbReference type="AlphaFoldDB" id="A0A660HML2"/>
<dbReference type="GO" id="GO:0005524">
    <property type="term" value="F:ATP binding"/>
    <property type="evidence" value="ECO:0007669"/>
    <property type="project" value="InterPro"/>
</dbReference>
<dbReference type="RefSeq" id="WP_121463840.1">
    <property type="nucleotide sequence ID" value="NZ_CP025121.1"/>
</dbReference>
<accession>A0A660HML2</accession>
<gene>
    <name evidence="4" type="ORF">CWO85_00975</name>
</gene>
<dbReference type="InterPro" id="IPR003593">
    <property type="entry name" value="AAA+_ATPase"/>
</dbReference>
<keyword evidence="4" id="KW-0067">ATP-binding</keyword>
<sequence>MSTVISEQKLLKFLLLNPAEIPNVANQISLTEFSDKKTRYVFELMKTFLTQTKYTTFKDFLKPYLESLKRPLTFQDNLINYLKGLKEIPDASIQPLNILIQDIKDDDMISSFRTPKDVMDDIIKDTIDNPSKNGLLGLDTGFKKLNHDTLGFRKKELIILGARPGVGKTTLMMNLAFNIASKKKKVAIISLEMSTEQLYLRVLSAMTGIAKRKIELGAVNEKENAIIKNASEKMKQLNIASKEEVKNNLEELQNYCLKNKVDIVFIDYLQIIPDMICRKISRKLKKLAQFLNIPIFCLSQLNRESDKGKNRVPRLSDLKDSGTIEQDADMVLILVPKSIDEIETNWEKYKDNITNEPIIDLYMIKNRNGDNNKVYNLLFLKKQQKFVEITEQIKLDPDIF</sequence>
<dbReference type="PANTHER" id="PTHR30153">
    <property type="entry name" value="REPLICATIVE DNA HELICASE DNAB"/>
    <property type="match status" value="1"/>
</dbReference>
<keyword evidence="1" id="KW-0639">Primosome</keyword>
<keyword evidence="2" id="KW-0175">Coiled coil</keyword>
<dbReference type="Pfam" id="PF03796">
    <property type="entry name" value="DnaB_C"/>
    <property type="match status" value="1"/>
</dbReference>
<reference evidence="4 5" key="1">
    <citation type="journal article" date="2018" name="BMC Genomics">
        <title>Comparative genome analysis of jujube witches'-broom Phytoplasma, an obligate pathogen that causes jujube witches'-broom disease.</title>
        <authorList>
            <person name="Wang J."/>
            <person name="Song L."/>
            <person name="Jiao Q."/>
            <person name="Yang S."/>
            <person name="Gao R."/>
            <person name="Lu X."/>
            <person name="Zhou G."/>
        </authorList>
    </citation>
    <scope>NUCLEOTIDE SEQUENCE [LARGE SCALE GENOMIC DNA]</scope>
    <source>
        <strain evidence="4">Jwb-nky</strain>
    </source>
</reference>
<dbReference type="InterPro" id="IPR007694">
    <property type="entry name" value="DNA_helicase_DnaB-like_C"/>
</dbReference>
<organism evidence="4 5">
    <name type="scientific">Ziziphus jujuba witches'-broom phytoplasma</name>
    <dbReference type="NCBI Taxonomy" id="135727"/>
    <lineage>
        <taxon>Bacteria</taxon>
        <taxon>Bacillati</taxon>
        <taxon>Mycoplasmatota</taxon>
        <taxon>Mollicutes</taxon>
        <taxon>Acholeplasmatales</taxon>
        <taxon>Acholeplasmataceae</taxon>
        <taxon>Candidatus Phytoplasma</taxon>
        <taxon>16SrV (Elm yellows group)</taxon>
    </lineage>
</organism>
<keyword evidence="4" id="KW-0547">Nucleotide-binding</keyword>
<evidence type="ECO:0000313" key="5">
    <source>
        <dbReference type="Proteomes" id="UP000272462"/>
    </source>
</evidence>
<dbReference type="SMART" id="SM00382">
    <property type="entry name" value="AAA"/>
    <property type="match status" value="1"/>
</dbReference>
<proteinExistence type="predicted"/>
<keyword evidence="4" id="KW-0378">Hydrolase</keyword>
<keyword evidence="4" id="KW-0347">Helicase</keyword>
<dbReference type="GO" id="GO:0006269">
    <property type="term" value="P:DNA replication, synthesis of primer"/>
    <property type="evidence" value="ECO:0007669"/>
    <property type="project" value="UniProtKB-KW"/>
</dbReference>
<dbReference type="InterPro" id="IPR027417">
    <property type="entry name" value="P-loop_NTPase"/>
</dbReference>
<evidence type="ECO:0000256" key="1">
    <source>
        <dbReference type="ARBA" id="ARBA00022515"/>
    </source>
</evidence>
<evidence type="ECO:0000313" key="4">
    <source>
        <dbReference type="EMBL" id="AYJ01109.1"/>
    </source>
</evidence>
<dbReference type="EMBL" id="CP025121">
    <property type="protein sequence ID" value="AYJ01109.1"/>
    <property type="molecule type" value="Genomic_DNA"/>
</dbReference>
<feature type="coiled-coil region" evidence="2">
    <location>
        <begin position="220"/>
        <end position="247"/>
    </location>
</feature>
<feature type="domain" description="SF4 helicase" evidence="3">
    <location>
        <begin position="131"/>
        <end position="393"/>
    </location>
</feature>
<dbReference type="KEGG" id="pzi:CWO85_00975"/>
<evidence type="ECO:0000259" key="3">
    <source>
        <dbReference type="PROSITE" id="PS51199"/>
    </source>
</evidence>
<dbReference type="OrthoDB" id="9773982at2"/>
<dbReference type="Gene3D" id="3.40.50.300">
    <property type="entry name" value="P-loop containing nucleotide triphosphate hydrolases"/>
    <property type="match status" value="1"/>
</dbReference>
<dbReference type="PANTHER" id="PTHR30153:SF2">
    <property type="entry name" value="REPLICATIVE DNA HELICASE"/>
    <property type="match status" value="1"/>
</dbReference>
<dbReference type="SUPFAM" id="SSF52540">
    <property type="entry name" value="P-loop containing nucleoside triphosphate hydrolases"/>
    <property type="match status" value="1"/>
</dbReference>
<dbReference type="Proteomes" id="UP000272462">
    <property type="component" value="Chromosome"/>
</dbReference>
<dbReference type="PROSITE" id="PS51199">
    <property type="entry name" value="SF4_HELICASE"/>
    <property type="match status" value="1"/>
</dbReference>
<evidence type="ECO:0000256" key="2">
    <source>
        <dbReference type="SAM" id="Coils"/>
    </source>
</evidence>
<dbReference type="GO" id="GO:0003678">
    <property type="term" value="F:DNA helicase activity"/>
    <property type="evidence" value="ECO:0007669"/>
    <property type="project" value="InterPro"/>
</dbReference>
<name>A0A660HML2_ZIZJU</name>
<dbReference type="GO" id="GO:0005829">
    <property type="term" value="C:cytosol"/>
    <property type="evidence" value="ECO:0007669"/>
    <property type="project" value="TreeGrafter"/>
</dbReference>